<protein>
    <recommendedName>
        <fullName evidence="4">CHK kinase-like domain-containing protein</fullName>
    </recommendedName>
</protein>
<dbReference type="KEGG" id="dfa:DFA_08515"/>
<feature type="transmembrane region" description="Helical" evidence="1">
    <location>
        <begin position="99"/>
        <end position="121"/>
    </location>
</feature>
<dbReference type="InterPro" id="IPR004119">
    <property type="entry name" value="EcKL"/>
</dbReference>
<accession>F4Q2Q2</accession>
<dbReference type="Proteomes" id="UP000007797">
    <property type="component" value="Unassembled WGS sequence"/>
</dbReference>
<sequence>MQDSSSSPYVPCVCDPSVVWPDRDTSSWGDDCFEQGCTAYSALFFLIFLLPTAEGSRRIWMNRANYRNTVFISNFQLTFGCLLFTIRQIMMLAKVTEPISYAVLLTFGFSFFFSAYLFILMSWCEIIRSINFSIIIQRVFPIIRIVIISLNVILFAGFTVSVIIWWPYNVTNAFNSFYGFGVTLGFAIFGFIIYREFQKIKEANQASQRGRELSLRVHRVVMLSVCSAREMVGWLFVNRFALALFSYTMYICLKGSQGKKDEEVQKRLDAQWVKKNQENIFTNVSSNGNNNTFDSGEQFPDDFVYQPHQIIDTNGAHHTAAIGSLEFTDDSLTNITTPPQSPPKSIEFDAASSDIETSQSIVSSYLLNPESAMLSYYYPFYVTRTLRNLKNYVWWTDVVSPDQIHINWIQRVFNDYYKNRFGVEDFAKYYKIESFSVVGDNEDDAVTQGMTSKITRVKMVWKQLQDNNHAFIEPPSSAIMKSTHQSLNAYKVATNLNSQREALFYGRLSKQLLTDDVMRTLPEVYLSYAPAADKCNYVIFMEDLSGDKAESVSKLLGNQCWGDPKCSNRAIDSFEKREALQSIFLAMADLHSATWKNRDLLAYPTQELKFASWMRGENKEEWETGINHIAREWTKIKEEMPKSSIKWPQSIVKLFDNAIANSNWQRFRDTTSHPNFAYSLVHGDFHAGNMFWNINYQQQVNQGFIQHPSKIFIVDWSEIGIFCPFSELAQFIISNVNQSDRHQYEEELFRSYFDRLVENGVRNLDYSQCFQRYKMGGIERWIQFIVILKSKCNDHAMEWFIHQLSSFVEAHEDSIDLNSIHLLTSYPIQ</sequence>
<feature type="transmembrane region" description="Helical" evidence="1">
    <location>
        <begin position="232"/>
        <end position="250"/>
    </location>
</feature>
<organism evidence="2 3">
    <name type="scientific">Cavenderia fasciculata</name>
    <name type="common">Slime mold</name>
    <name type="synonym">Dictyostelium fasciculatum</name>
    <dbReference type="NCBI Taxonomy" id="261658"/>
    <lineage>
        <taxon>Eukaryota</taxon>
        <taxon>Amoebozoa</taxon>
        <taxon>Evosea</taxon>
        <taxon>Eumycetozoa</taxon>
        <taxon>Dictyostelia</taxon>
        <taxon>Acytosteliales</taxon>
        <taxon>Cavenderiaceae</taxon>
        <taxon>Cavenderia</taxon>
    </lineage>
</organism>
<dbReference type="EMBL" id="GL883021">
    <property type="protein sequence ID" value="EGG17519.1"/>
    <property type="molecule type" value="Genomic_DNA"/>
</dbReference>
<dbReference type="AlphaFoldDB" id="F4Q2Q2"/>
<name>F4Q2Q2_CACFS</name>
<keyword evidence="1" id="KW-0472">Membrane</keyword>
<dbReference type="Pfam" id="PF02958">
    <property type="entry name" value="EcKL"/>
    <property type="match status" value="1"/>
</dbReference>
<evidence type="ECO:0008006" key="4">
    <source>
        <dbReference type="Google" id="ProtNLM"/>
    </source>
</evidence>
<dbReference type="SUPFAM" id="SSF56112">
    <property type="entry name" value="Protein kinase-like (PK-like)"/>
    <property type="match status" value="1"/>
</dbReference>
<dbReference type="OrthoDB" id="191037at2759"/>
<proteinExistence type="predicted"/>
<keyword evidence="1" id="KW-0812">Transmembrane</keyword>
<dbReference type="GeneID" id="14869671"/>
<feature type="transmembrane region" description="Helical" evidence="1">
    <location>
        <begin position="33"/>
        <end position="50"/>
    </location>
</feature>
<feature type="transmembrane region" description="Helical" evidence="1">
    <location>
        <begin position="174"/>
        <end position="194"/>
    </location>
</feature>
<dbReference type="RefSeq" id="XP_004356003.1">
    <property type="nucleotide sequence ID" value="XM_004355950.1"/>
</dbReference>
<dbReference type="Gene3D" id="3.90.1200.10">
    <property type="match status" value="1"/>
</dbReference>
<feature type="transmembrane region" description="Helical" evidence="1">
    <location>
        <begin position="142"/>
        <end position="168"/>
    </location>
</feature>
<keyword evidence="3" id="KW-1185">Reference proteome</keyword>
<dbReference type="PANTHER" id="PTHR11012">
    <property type="entry name" value="PROTEIN KINASE-LIKE DOMAIN-CONTAINING"/>
    <property type="match status" value="1"/>
</dbReference>
<evidence type="ECO:0000256" key="1">
    <source>
        <dbReference type="SAM" id="Phobius"/>
    </source>
</evidence>
<dbReference type="InterPro" id="IPR011009">
    <property type="entry name" value="Kinase-like_dom_sf"/>
</dbReference>
<reference evidence="3" key="1">
    <citation type="journal article" date="2011" name="Genome Res.">
        <title>Phylogeny-wide analysis of social amoeba genomes highlights ancient origins for complex intercellular communication.</title>
        <authorList>
            <person name="Heidel A.J."/>
            <person name="Lawal H.M."/>
            <person name="Felder M."/>
            <person name="Schilde C."/>
            <person name="Helps N.R."/>
            <person name="Tunggal B."/>
            <person name="Rivero F."/>
            <person name="John U."/>
            <person name="Schleicher M."/>
            <person name="Eichinger L."/>
            <person name="Platzer M."/>
            <person name="Noegel A.A."/>
            <person name="Schaap P."/>
            <person name="Gloeckner G."/>
        </authorList>
    </citation>
    <scope>NUCLEOTIDE SEQUENCE [LARGE SCALE GENOMIC DNA]</scope>
    <source>
        <strain evidence="3">SH3</strain>
    </source>
</reference>
<gene>
    <name evidence="2" type="ORF">DFA_08515</name>
</gene>
<evidence type="ECO:0000313" key="2">
    <source>
        <dbReference type="EMBL" id="EGG17519.1"/>
    </source>
</evidence>
<dbReference type="PANTHER" id="PTHR11012:SF30">
    <property type="entry name" value="PROTEIN KINASE-LIKE DOMAIN-CONTAINING"/>
    <property type="match status" value="1"/>
</dbReference>
<evidence type="ECO:0000313" key="3">
    <source>
        <dbReference type="Proteomes" id="UP000007797"/>
    </source>
</evidence>
<keyword evidence="1" id="KW-1133">Transmembrane helix</keyword>
<feature type="transmembrane region" description="Helical" evidence="1">
    <location>
        <begin position="71"/>
        <end position="93"/>
    </location>
</feature>